<evidence type="ECO:0000313" key="5">
    <source>
        <dbReference type="EMBL" id="KAA9018044.1"/>
    </source>
</evidence>
<dbReference type="PANTHER" id="PTHR32089:SF112">
    <property type="entry name" value="LYSOZYME-LIKE PROTEIN-RELATED"/>
    <property type="match status" value="1"/>
</dbReference>
<dbReference type="PROSITE" id="PS50111">
    <property type="entry name" value="CHEMOTAXIS_TRANSDUC_2"/>
    <property type="match status" value="1"/>
</dbReference>
<dbReference type="InterPro" id="IPR004089">
    <property type="entry name" value="MCPsignal_dom"/>
</dbReference>
<dbReference type="OrthoDB" id="9807021at2"/>
<dbReference type="GO" id="GO:0016020">
    <property type="term" value="C:membrane"/>
    <property type="evidence" value="ECO:0007669"/>
    <property type="project" value="InterPro"/>
</dbReference>
<dbReference type="SUPFAM" id="SSF58104">
    <property type="entry name" value="Methyl-accepting chemotaxis protein (MCP) signaling domain"/>
    <property type="match status" value="1"/>
</dbReference>
<evidence type="ECO:0000256" key="3">
    <source>
        <dbReference type="SAM" id="Coils"/>
    </source>
</evidence>
<dbReference type="AlphaFoldDB" id="A0A5J5HEX8"/>
<comment type="caution">
    <text evidence="5">The sequence shown here is derived from an EMBL/GenBank/DDBJ whole genome shotgun (WGS) entry which is preliminary data.</text>
</comment>
<keyword evidence="3" id="KW-0175">Coiled coil</keyword>
<feature type="coiled-coil region" evidence="3">
    <location>
        <begin position="124"/>
        <end position="151"/>
    </location>
</feature>
<dbReference type="EMBL" id="VYKL01000035">
    <property type="protein sequence ID" value="KAA9018044.1"/>
    <property type="molecule type" value="Genomic_DNA"/>
</dbReference>
<protein>
    <recommendedName>
        <fullName evidence="4">Methyl-accepting transducer domain-containing protein</fullName>
    </recommendedName>
</protein>
<feature type="domain" description="Methyl-accepting transducer" evidence="4">
    <location>
        <begin position="103"/>
        <end position="282"/>
    </location>
</feature>
<keyword evidence="6" id="KW-1185">Reference proteome</keyword>
<dbReference type="SMART" id="SM00283">
    <property type="entry name" value="MA"/>
    <property type="match status" value="1"/>
</dbReference>
<accession>A0A5J5HEX8</accession>
<keyword evidence="1 2" id="KW-0807">Transducer</keyword>
<evidence type="ECO:0000256" key="1">
    <source>
        <dbReference type="ARBA" id="ARBA00023224"/>
    </source>
</evidence>
<dbReference type="GO" id="GO:0007165">
    <property type="term" value="P:signal transduction"/>
    <property type="evidence" value="ECO:0007669"/>
    <property type="project" value="UniProtKB-KW"/>
</dbReference>
<reference evidence="5 6" key="1">
    <citation type="submission" date="2019-09" db="EMBL/GenBank/DDBJ databases">
        <title>Whole genome sequences of isolates from the Mars Exploration Rovers.</title>
        <authorList>
            <person name="Seuylemezian A."/>
            <person name="Vaishampayan P."/>
        </authorList>
    </citation>
    <scope>NUCLEOTIDE SEQUENCE [LARGE SCALE GENOMIC DNA]</scope>
    <source>
        <strain evidence="5 6">MER_TA_151</strain>
    </source>
</reference>
<sequence length="321" mass="36947">MFVTKARLHEIEKEKLELQEKIDQMFSEFKDKESFFQSFLERFNQELTQTIEQHELVNSQHYTMADLVKEIKSHFDKVDHLSYSSFENSKKLHQKGENLILSAKDMVSKSDEGRDSVNKVEQLIIQLGEKLEETYNRMNQLNDRSKEIELIVMTIKEIAEQTNLLALNASIEAARAGDQGKGFAVVAEEVRKLAESTAMSTSDISLLTQNIQKDIHDTLQSTNSSTELIREGMDLSKDTSTKIDFISSVIYHVENEVNTVIQKIIEQKEYSQEVMDEISKTKFVFDTANQLILQHIEDASKVDMKLEETIRQVTSLDVKNK</sequence>
<dbReference type="Pfam" id="PF00015">
    <property type="entry name" value="MCPsignal"/>
    <property type="match status" value="1"/>
</dbReference>
<evidence type="ECO:0000259" key="4">
    <source>
        <dbReference type="PROSITE" id="PS50111"/>
    </source>
</evidence>
<proteinExistence type="predicted"/>
<organism evidence="5 6">
    <name type="scientific">Niallia endozanthoxylica</name>
    <dbReference type="NCBI Taxonomy" id="2036016"/>
    <lineage>
        <taxon>Bacteria</taxon>
        <taxon>Bacillati</taxon>
        <taxon>Bacillota</taxon>
        <taxon>Bacilli</taxon>
        <taxon>Bacillales</taxon>
        <taxon>Bacillaceae</taxon>
        <taxon>Niallia</taxon>
    </lineage>
</organism>
<dbReference type="Gene3D" id="1.10.287.950">
    <property type="entry name" value="Methyl-accepting chemotaxis protein"/>
    <property type="match status" value="1"/>
</dbReference>
<evidence type="ECO:0000256" key="2">
    <source>
        <dbReference type="PROSITE-ProRule" id="PRU00284"/>
    </source>
</evidence>
<dbReference type="RefSeq" id="WP_150441915.1">
    <property type="nucleotide sequence ID" value="NZ_VYKL01000035.1"/>
</dbReference>
<gene>
    <name evidence="5" type="ORF">F4V44_20715</name>
</gene>
<dbReference type="PANTHER" id="PTHR32089">
    <property type="entry name" value="METHYL-ACCEPTING CHEMOTAXIS PROTEIN MCPB"/>
    <property type="match status" value="1"/>
</dbReference>
<dbReference type="Proteomes" id="UP000326671">
    <property type="component" value="Unassembled WGS sequence"/>
</dbReference>
<evidence type="ECO:0000313" key="6">
    <source>
        <dbReference type="Proteomes" id="UP000326671"/>
    </source>
</evidence>
<name>A0A5J5HEX8_9BACI</name>